<dbReference type="OrthoDB" id="7475850at2759"/>
<feature type="region of interest" description="Disordered" evidence="1">
    <location>
        <begin position="1"/>
        <end position="87"/>
    </location>
</feature>
<organism evidence="2 3">
    <name type="scientific">Brenthis ino</name>
    <name type="common">lesser marbled fritillary</name>
    <dbReference type="NCBI Taxonomy" id="405034"/>
    <lineage>
        <taxon>Eukaryota</taxon>
        <taxon>Metazoa</taxon>
        <taxon>Ecdysozoa</taxon>
        <taxon>Arthropoda</taxon>
        <taxon>Hexapoda</taxon>
        <taxon>Insecta</taxon>
        <taxon>Pterygota</taxon>
        <taxon>Neoptera</taxon>
        <taxon>Endopterygota</taxon>
        <taxon>Lepidoptera</taxon>
        <taxon>Glossata</taxon>
        <taxon>Ditrysia</taxon>
        <taxon>Papilionoidea</taxon>
        <taxon>Nymphalidae</taxon>
        <taxon>Heliconiinae</taxon>
        <taxon>Argynnini</taxon>
        <taxon>Brenthis</taxon>
    </lineage>
</organism>
<dbReference type="AlphaFoldDB" id="A0A8J9YH75"/>
<protein>
    <submittedName>
        <fullName evidence="2">Uncharacterized protein</fullName>
    </submittedName>
</protein>
<evidence type="ECO:0000313" key="3">
    <source>
        <dbReference type="Proteomes" id="UP000838878"/>
    </source>
</evidence>
<feature type="non-terminal residue" evidence="2">
    <location>
        <position position="137"/>
    </location>
</feature>
<keyword evidence="3" id="KW-1185">Reference proteome</keyword>
<accession>A0A8J9YH75</accession>
<reference evidence="2" key="1">
    <citation type="submission" date="2021-12" db="EMBL/GenBank/DDBJ databases">
        <authorList>
            <person name="Martin H S."/>
        </authorList>
    </citation>
    <scope>NUCLEOTIDE SEQUENCE</scope>
</reference>
<feature type="region of interest" description="Disordered" evidence="1">
    <location>
        <begin position="115"/>
        <end position="137"/>
    </location>
</feature>
<evidence type="ECO:0000313" key="2">
    <source>
        <dbReference type="EMBL" id="CAH0726525.1"/>
    </source>
</evidence>
<name>A0A8J9YH75_9NEOP</name>
<dbReference type="EMBL" id="OV170226">
    <property type="protein sequence ID" value="CAH0726525.1"/>
    <property type="molecule type" value="Genomic_DNA"/>
</dbReference>
<gene>
    <name evidence="2" type="ORF">BINO364_LOCUS11974</name>
</gene>
<proteinExistence type="predicted"/>
<evidence type="ECO:0000256" key="1">
    <source>
        <dbReference type="SAM" id="MobiDB-lite"/>
    </source>
</evidence>
<sequence length="137" mass="15068">MENNIGASCWTLRTRPAPTRPRADRQPPPALAGRGSPHRLPAGLIQPATVSRFAHGSRGDSSSSRRCSRAPYRTTSPPAPARRSAATLVSERLTDTEHCFVAAEYATTDVLATQRATRRGRDSRAPTRRPPVRRRIF</sequence>
<feature type="compositionally biased region" description="Low complexity" evidence="1">
    <location>
        <begin position="59"/>
        <end position="87"/>
    </location>
</feature>
<feature type="compositionally biased region" description="Basic residues" evidence="1">
    <location>
        <begin position="126"/>
        <end position="137"/>
    </location>
</feature>
<dbReference type="Proteomes" id="UP000838878">
    <property type="component" value="Chromosome 6"/>
</dbReference>